<evidence type="ECO:0000313" key="2">
    <source>
        <dbReference type="Proteomes" id="UP000001025"/>
    </source>
</evidence>
<dbReference type="PATRIC" id="fig|243090.15.peg.2382"/>
<sequence>MAASAWPAFASRLSFSHSAFAVRLGFLTEGASHCLLGRVITFGGRADAGKCETAQRPEKGGCCSV</sequence>
<proteinExistence type="predicted"/>
<reference evidence="1 2" key="1">
    <citation type="journal article" date="2003" name="Proc. Natl. Acad. Sci. U.S.A.">
        <title>Complete genome sequence of the marine planctomycete Pirellula sp. strain 1.</title>
        <authorList>
            <person name="Gloeckner F.O."/>
            <person name="Kube M."/>
            <person name="Bauer M."/>
            <person name="Teeling H."/>
            <person name="Lombardot T."/>
            <person name="Ludwig W."/>
            <person name="Gade D."/>
            <person name="Beck A."/>
            <person name="Borzym K."/>
            <person name="Heitmann K."/>
            <person name="Rabus R."/>
            <person name="Schlesner H."/>
            <person name="Amann R."/>
            <person name="Reinhardt R."/>
        </authorList>
    </citation>
    <scope>NUCLEOTIDE SEQUENCE [LARGE SCALE GENOMIC DNA]</scope>
    <source>
        <strain evidence="2">DSM 10527 / NCIMB 13988 / SH1</strain>
    </source>
</reference>
<dbReference type="Proteomes" id="UP000001025">
    <property type="component" value="Chromosome"/>
</dbReference>
<name>Q7UGV8_RHOBA</name>
<accession>Q7UGV8</accession>
<keyword evidence="2" id="KW-1185">Reference proteome</keyword>
<dbReference type="EnsemblBacteria" id="CAD78221">
    <property type="protein sequence ID" value="CAD78221"/>
    <property type="gene ID" value="RB4988"/>
</dbReference>
<evidence type="ECO:0000313" key="1">
    <source>
        <dbReference type="EMBL" id="CAD78221.1"/>
    </source>
</evidence>
<organism evidence="1 2">
    <name type="scientific">Rhodopirellula baltica (strain DSM 10527 / NCIMB 13988 / SH1)</name>
    <dbReference type="NCBI Taxonomy" id="243090"/>
    <lineage>
        <taxon>Bacteria</taxon>
        <taxon>Pseudomonadati</taxon>
        <taxon>Planctomycetota</taxon>
        <taxon>Planctomycetia</taxon>
        <taxon>Pirellulales</taxon>
        <taxon>Pirellulaceae</taxon>
        <taxon>Rhodopirellula</taxon>
    </lineage>
</organism>
<dbReference type="AlphaFoldDB" id="Q7UGV8"/>
<dbReference type="KEGG" id="rba:RB4988"/>
<protein>
    <submittedName>
        <fullName evidence="1">Uncharacterized protein</fullName>
    </submittedName>
</protein>
<dbReference type="EMBL" id="BX294141">
    <property type="protein sequence ID" value="CAD78221.1"/>
    <property type="molecule type" value="Genomic_DNA"/>
</dbReference>
<dbReference type="HOGENOM" id="CLU_2846917_0_0_0"/>
<gene>
    <name evidence="1" type="ordered locus">RB4988</name>
</gene>
<dbReference type="InParanoid" id="Q7UGV8"/>